<evidence type="ECO:0000256" key="1">
    <source>
        <dbReference type="SAM" id="SignalP"/>
    </source>
</evidence>
<feature type="signal peptide" evidence="1">
    <location>
        <begin position="1"/>
        <end position="21"/>
    </location>
</feature>
<accession>A0A1B7L6C4</accession>
<dbReference type="Proteomes" id="UP000078225">
    <property type="component" value="Unassembled WGS sequence"/>
</dbReference>
<feature type="chain" id="PRO_5008596794" evidence="1">
    <location>
        <begin position="22"/>
        <end position="191"/>
    </location>
</feature>
<name>A0A1B7L6C4_9ENTR</name>
<dbReference type="OrthoDB" id="5622706at2"/>
<dbReference type="Gene3D" id="2.60.460.10">
    <property type="entry name" value="protein yfey like domain"/>
    <property type="match status" value="1"/>
</dbReference>
<comment type="caution">
    <text evidence="2">The sequence shown here is derived from an EMBL/GenBank/DDBJ whole genome shotgun (WGS) entry which is preliminary data.</text>
</comment>
<dbReference type="STRING" id="1691903.A9B99_18655"/>
<gene>
    <name evidence="2" type="ORF">A9B99_18655</name>
</gene>
<sequence length="191" mass="20676">MNKQRILICAIPLLLSGCASFSSFQWSSLAPWNWFGSDLSVTEQGLGTLTASTPLTSERISAAIGSGYHLREGMKMQSGEVVRYFEALKDSKVMLVISGDKGALARIVVTDPSITSDTGVEIGSPFSKIFDKAQGHCLAGTGDERGNVDCQAPGSQHIHYIFSGEWQGPEGLIPPDETLRNWTVSQIVWAR</sequence>
<dbReference type="RefSeq" id="WP_064595837.1">
    <property type="nucleotide sequence ID" value="NZ_CP134782.1"/>
</dbReference>
<keyword evidence="2" id="KW-0449">Lipoprotein</keyword>
<evidence type="ECO:0000313" key="2">
    <source>
        <dbReference type="EMBL" id="OAT77907.1"/>
    </source>
</evidence>
<proteinExistence type="predicted"/>
<dbReference type="InterPro" id="IPR038714">
    <property type="entry name" value="YfeY-like_sf"/>
</dbReference>
<dbReference type="PROSITE" id="PS51257">
    <property type="entry name" value="PROKAR_LIPOPROTEIN"/>
    <property type="match status" value="1"/>
</dbReference>
<keyword evidence="1" id="KW-0732">Signal</keyword>
<protein>
    <submittedName>
        <fullName evidence="2">RpoE-regulated lipoprotein</fullName>
    </submittedName>
</protein>
<dbReference type="EMBL" id="LYRP01000003">
    <property type="protein sequence ID" value="OAT77907.1"/>
    <property type="molecule type" value="Genomic_DNA"/>
</dbReference>
<reference evidence="3" key="1">
    <citation type="submission" date="2016-05" db="EMBL/GenBank/DDBJ databases">
        <authorList>
            <person name="Behera P."/>
            <person name="Vaishampayan P."/>
            <person name="Singh N."/>
            <person name="Raina V."/>
            <person name="Suar M."/>
            <person name="Pattnaik A."/>
            <person name="Rastogi G."/>
        </authorList>
    </citation>
    <scope>NUCLEOTIDE SEQUENCE [LARGE SCALE GENOMIC DNA]</scope>
    <source>
        <strain evidence="3">MP23</strain>
    </source>
</reference>
<dbReference type="InterPro" id="IPR010938">
    <property type="entry name" value="DUF1131"/>
</dbReference>
<dbReference type="AlphaFoldDB" id="A0A1B7L6C4"/>
<dbReference type="NCBIfam" id="NF007990">
    <property type="entry name" value="PRK10718.1"/>
    <property type="match status" value="1"/>
</dbReference>
<keyword evidence="3" id="KW-1185">Reference proteome</keyword>
<dbReference type="Pfam" id="PF06572">
    <property type="entry name" value="DUF1131"/>
    <property type="match status" value="1"/>
</dbReference>
<organism evidence="2 3">
    <name type="scientific">Mangrovibacter phragmitis</name>
    <dbReference type="NCBI Taxonomy" id="1691903"/>
    <lineage>
        <taxon>Bacteria</taxon>
        <taxon>Pseudomonadati</taxon>
        <taxon>Pseudomonadota</taxon>
        <taxon>Gammaproteobacteria</taxon>
        <taxon>Enterobacterales</taxon>
        <taxon>Enterobacteriaceae</taxon>
        <taxon>Mangrovibacter</taxon>
    </lineage>
</organism>
<evidence type="ECO:0000313" key="3">
    <source>
        <dbReference type="Proteomes" id="UP000078225"/>
    </source>
</evidence>